<evidence type="ECO:0000313" key="2">
    <source>
        <dbReference type="EMBL" id="KPH65624.1"/>
    </source>
</evidence>
<accession>A0A0N1ES86</accession>
<gene>
    <name evidence="2" type="ORF">ADS77_01460</name>
</gene>
<organism evidence="2 3">
    <name type="scientific">Pseudoalteromonas porphyrae</name>
    <dbReference type="NCBI Taxonomy" id="187330"/>
    <lineage>
        <taxon>Bacteria</taxon>
        <taxon>Pseudomonadati</taxon>
        <taxon>Pseudomonadota</taxon>
        <taxon>Gammaproteobacteria</taxon>
        <taxon>Alteromonadales</taxon>
        <taxon>Pseudoalteromonadaceae</taxon>
        <taxon>Pseudoalteromonas</taxon>
    </lineage>
</organism>
<dbReference type="InterPro" id="IPR025695">
    <property type="entry name" value="DoxX-like"/>
</dbReference>
<comment type="caution">
    <text evidence="2">The sequence shown here is derived from an EMBL/GenBank/DDBJ whole genome shotgun (WGS) entry which is preliminary data.</text>
</comment>
<feature type="transmembrane region" description="Helical" evidence="1">
    <location>
        <begin position="7"/>
        <end position="24"/>
    </location>
</feature>
<reference evidence="2 3" key="1">
    <citation type="submission" date="2015-08" db="EMBL/GenBank/DDBJ databases">
        <title>Draft Genome Sequence of Pseudoalteromonas porphyrae UCD-SED14.</title>
        <authorList>
            <person name="Coil D.A."/>
            <person name="Jospin G."/>
            <person name="Lee R.D."/>
            <person name="Eisen J.A."/>
        </authorList>
    </citation>
    <scope>NUCLEOTIDE SEQUENCE [LARGE SCALE GENOMIC DNA]</scope>
    <source>
        <strain evidence="2 3">UCD-SED14</strain>
    </source>
</reference>
<keyword evidence="1" id="KW-0812">Transmembrane</keyword>
<dbReference type="Proteomes" id="UP000037848">
    <property type="component" value="Unassembled WGS sequence"/>
</dbReference>
<dbReference type="RefSeq" id="WP_054203939.1">
    <property type="nucleotide sequence ID" value="NZ_LHPH01000001.1"/>
</dbReference>
<name>A0A0N1ES86_9GAMM</name>
<dbReference type="AlphaFoldDB" id="A0A0N1ES86"/>
<dbReference type="Pfam" id="PF13781">
    <property type="entry name" value="DoxX_3"/>
    <property type="match status" value="1"/>
</dbReference>
<keyword evidence="3" id="KW-1185">Reference proteome</keyword>
<proteinExistence type="predicted"/>
<evidence type="ECO:0000256" key="1">
    <source>
        <dbReference type="SAM" id="Phobius"/>
    </source>
</evidence>
<keyword evidence="1" id="KW-0472">Membrane</keyword>
<sequence>MSLTQIARFIIGFSWLYHGLFPKLLHIDPIEKMMTASLGFSDEISYLITKAAGVGELVFGLIFILFYKNRTVVWLNIVGLIGLLFFVIVLQPQLLVGAFNPVTTNIPLIGLSFILLESKSKQRL</sequence>
<feature type="transmembrane region" description="Helical" evidence="1">
    <location>
        <begin position="98"/>
        <end position="116"/>
    </location>
</feature>
<dbReference type="PATRIC" id="fig|187330.3.peg.309"/>
<evidence type="ECO:0008006" key="4">
    <source>
        <dbReference type="Google" id="ProtNLM"/>
    </source>
</evidence>
<dbReference type="OrthoDB" id="6199084at2"/>
<protein>
    <recommendedName>
        <fullName evidence="4">DoxX-like family protein</fullName>
    </recommendedName>
</protein>
<keyword evidence="1" id="KW-1133">Transmembrane helix</keyword>
<dbReference type="EMBL" id="LHPH01000001">
    <property type="protein sequence ID" value="KPH65624.1"/>
    <property type="molecule type" value="Genomic_DNA"/>
</dbReference>
<evidence type="ECO:0000313" key="3">
    <source>
        <dbReference type="Proteomes" id="UP000037848"/>
    </source>
</evidence>
<feature type="transmembrane region" description="Helical" evidence="1">
    <location>
        <begin position="44"/>
        <end position="66"/>
    </location>
</feature>
<feature type="transmembrane region" description="Helical" evidence="1">
    <location>
        <begin position="73"/>
        <end position="92"/>
    </location>
</feature>